<dbReference type="RefSeq" id="WP_087668883.1">
    <property type="nucleotide sequence ID" value="NZ_FCNW02000024.1"/>
</dbReference>
<comment type="caution">
    <text evidence="4">The sequence shown here is derived from an EMBL/GenBank/DDBJ whole genome shotgun (WGS) entry which is preliminary data.</text>
</comment>
<name>A0A158I326_9BURK</name>
<dbReference type="EMBL" id="FCNW02000024">
    <property type="protein sequence ID" value="SAL50541.1"/>
    <property type="molecule type" value="Genomic_DNA"/>
</dbReference>
<proteinExistence type="predicted"/>
<dbReference type="Pfam" id="PF00571">
    <property type="entry name" value="CBS"/>
    <property type="match status" value="2"/>
</dbReference>
<dbReference type="PROSITE" id="PS51371">
    <property type="entry name" value="CBS"/>
    <property type="match status" value="2"/>
</dbReference>
<dbReference type="CDD" id="cd04623">
    <property type="entry name" value="CBS_pair_bac_euk"/>
    <property type="match status" value="1"/>
</dbReference>
<accession>A0A158I326</accession>
<evidence type="ECO:0000259" key="3">
    <source>
        <dbReference type="PROSITE" id="PS51371"/>
    </source>
</evidence>
<dbReference type="SMART" id="SM00116">
    <property type="entry name" value="CBS"/>
    <property type="match status" value="2"/>
</dbReference>
<dbReference type="OrthoDB" id="9771532at2"/>
<evidence type="ECO:0000313" key="5">
    <source>
        <dbReference type="Proteomes" id="UP000054977"/>
    </source>
</evidence>
<dbReference type="PANTHER" id="PTHR43080">
    <property type="entry name" value="CBS DOMAIN-CONTAINING PROTEIN CBSX3, MITOCHONDRIAL"/>
    <property type="match status" value="1"/>
</dbReference>
<evidence type="ECO:0000256" key="1">
    <source>
        <dbReference type="ARBA" id="ARBA00023122"/>
    </source>
</evidence>
<dbReference type="InterPro" id="IPR000644">
    <property type="entry name" value="CBS_dom"/>
</dbReference>
<evidence type="ECO:0000256" key="2">
    <source>
        <dbReference type="PROSITE-ProRule" id="PRU00703"/>
    </source>
</evidence>
<reference evidence="4" key="1">
    <citation type="submission" date="2016-01" db="EMBL/GenBank/DDBJ databases">
        <authorList>
            <person name="Peeters C."/>
        </authorList>
    </citation>
    <scope>NUCLEOTIDE SEQUENCE [LARGE SCALE GENOMIC DNA]</scope>
    <source>
        <strain evidence="4">LMG 22934</strain>
    </source>
</reference>
<dbReference type="Proteomes" id="UP000054977">
    <property type="component" value="Unassembled WGS sequence"/>
</dbReference>
<protein>
    <submittedName>
        <fullName evidence="4">CBS domain-containing protein</fullName>
    </submittedName>
</protein>
<dbReference type="PANTHER" id="PTHR43080:SF2">
    <property type="entry name" value="CBS DOMAIN-CONTAINING PROTEIN"/>
    <property type="match status" value="1"/>
</dbReference>
<keyword evidence="5" id="KW-1185">Reference proteome</keyword>
<evidence type="ECO:0000313" key="4">
    <source>
        <dbReference type="EMBL" id="SAL50541.1"/>
    </source>
</evidence>
<dbReference type="SUPFAM" id="SSF54631">
    <property type="entry name" value="CBS-domain pair"/>
    <property type="match status" value="1"/>
</dbReference>
<gene>
    <name evidence="4" type="ORF">AWB65_04102</name>
</gene>
<sequence length="164" mass="18227">MQPTYTKPDHLLRYETLREILAGKPPGVYFVPPDATVLSALQTMAEKDVGALAVIDQGRLAGVFSERDYARKVVLSGRTSKDTLVSEVATGDVFSVSPEHTVPQCMELMTEKRIRHLPVVERGEVIGMLSIGDLLKEMLAHHEQLLRQMAIERTILLTPDPSSY</sequence>
<dbReference type="InterPro" id="IPR044725">
    <property type="entry name" value="CBSX3_CBS_dom"/>
</dbReference>
<dbReference type="Gene3D" id="3.10.580.10">
    <property type="entry name" value="CBS-domain"/>
    <property type="match status" value="1"/>
</dbReference>
<organism evidence="4 5">
    <name type="scientific">Caballeronia humi</name>
    <dbReference type="NCBI Taxonomy" id="326474"/>
    <lineage>
        <taxon>Bacteria</taxon>
        <taxon>Pseudomonadati</taxon>
        <taxon>Pseudomonadota</taxon>
        <taxon>Betaproteobacteria</taxon>
        <taxon>Burkholderiales</taxon>
        <taxon>Burkholderiaceae</taxon>
        <taxon>Caballeronia</taxon>
    </lineage>
</organism>
<dbReference type="STRING" id="326474.AWB65_04102"/>
<keyword evidence="1 2" id="KW-0129">CBS domain</keyword>
<dbReference type="InterPro" id="IPR051257">
    <property type="entry name" value="Diverse_CBS-Domain"/>
</dbReference>
<feature type="domain" description="CBS" evidence="3">
    <location>
        <begin position="89"/>
        <end position="144"/>
    </location>
</feature>
<dbReference type="InterPro" id="IPR046342">
    <property type="entry name" value="CBS_dom_sf"/>
</dbReference>
<dbReference type="AlphaFoldDB" id="A0A158I326"/>
<feature type="domain" description="CBS" evidence="3">
    <location>
        <begin position="24"/>
        <end position="80"/>
    </location>
</feature>